<feature type="region of interest" description="Disordered" evidence="5">
    <location>
        <begin position="257"/>
        <end position="283"/>
    </location>
</feature>
<evidence type="ECO:0000256" key="4">
    <source>
        <dbReference type="ARBA" id="ARBA00022840"/>
    </source>
</evidence>
<dbReference type="InterPro" id="IPR027417">
    <property type="entry name" value="P-loop_NTPase"/>
</dbReference>
<evidence type="ECO:0000313" key="8">
    <source>
        <dbReference type="Proteomes" id="UP000007383"/>
    </source>
</evidence>
<name>H9UIZ6_SPIAZ</name>
<evidence type="ECO:0000256" key="2">
    <source>
        <dbReference type="ARBA" id="ARBA00022448"/>
    </source>
</evidence>
<dbReference type="eggNOG" id="COG1131">
    <property type="taxonomic scope" value="Bacteria"/>
</dbReference>
<feature type="domain" description="ABC transporter" evidence="6">
    <location>
        <begin position="2"/>
        <end position="231"/>
    </location>
</feature>
<dbReference type="STRING" id="889378.Spiaf_1426"/>
<proteinExistence type="inferred from homology"/>
<dbReference type="InterPro" id="IPR003593">
    <property type="entry name" value="AAA+_ATPase"/>
</dbReference>
<evidence type="ECO:0000313" key="7">
    <source>
        <dbReference type="EMBL" id="AFG37489.1"/>
    </source>
</evidence>
<dbReference type="EMBL" id="CP003282">
    <property type="protein sequence ID" value="AFG37489.1"/>
    <property type="molecule type" value="Genomic_DNA"/>
</dbReference>
<evidence type="ECO:0000259" key="6">
    <source>
        <dbReference type="PROSITE" id="PS50893"/>
    </source>
</evidence>
<dbReference type="RefSeq" id="WP_014455473.1">
    <property type="nucleotide sequence ID" value="NC_017098.1"/>
</dbReference>
<accession>H9UIZ6</accession>
<keyword evidence="4" id="KW-0067">ATP-binding</keyword>
<dbReference type="AlphaFoldDB" id="H9UIZ6"/>
<dbReference type="Pfam" id="PF00005">
    <property type="entry name" value="ABC_tran"/>
    <property type="match status" value="1"/>
</dbReference>
<evidence type="ECO:0000256" key="3">
    <source>
        <dbReference type="ARBA" id="ARBA00022741"/>
    </source>
</evidence>
<dbReference type="GO" id="GO:0016887">
    <property type="term" value="F:ATP hydrolysis activity"/>
    <property type="evidence" value="ECO:0007669"/>
    <property type="project" value="InterPro"/>
</dbReference>
<dbReference type="PANTHER" id="PTHR43335:SF4">
    <property type="entry name" value="ABC TRANSPORTER, ATP-BINDING PROTEIN"/>
    <property type="match status" value="1"/>
</dbReference>
<dbReference type="Proteomes" id="UP000007383">
    <property type="component" value="Chromosome"/>
</dbReference>
<comment type="similarity">
    <text evidence="1">Belongs to the ABC transporter superfamily.</text>
</comment>
<dbReference type="KEGG" id="sfc:Spiaf_1426"/>
<dbReference type="GO" id="GO:0005524">
    <property type="term" value="F:ATP binding"/>
    <property type="evidence" value="ECO:0007669"/>
    <property type="project" value="UniProtKB-KW"/>
</dbReference>
<reference evidence="8" key="1">
    <citation type="journal article" date="2013" name="Stand. Genomic Sci.">
        <title>Complete genome sequence of the halophilic bacterium Spirochaeta africana type strain (Z-7692(T)) from the alkaline Lake Magadi in the East African Rift.</title>
        <authorList>
            <person name="Liolos K."/>
            <person name="Abt B."/>
            <person name="Scheuner C."/>
            <person name="Teshima H."/>
            <person name="Held B."/>
            <person name="Lapidus A."/>
            <person name="Nolan M."/>
            <person name="Lucas S."/>
            <person name="Deshpande S."/>
            <person name="Cheng J.F."/>
            <person name="Tapia R."/>
            <person name="Goodwin L.A."/>
            <person name="Pitluck S."/>
            <person name="Pagani I."/>
            <person name="Ivanova N."/>
            <person name="Mavromatis K."/>
            <person name="Mikhailova N."/>
            <person name="Huntemann M."/>
            <person name="Pati A."/>
            <person name="Chen A."/>
            <person name="Palaniappan K."/>
            <person name="Land M."/>
            <person name="Rohde M."/>
            <person name="Tindall B.J."/>
            <person name="Detter J.C."/>
            <person name="Goker M."/>
            <person name="Bristow J."/>
            <person name="Eisen J.A."/>
            <person name="Markowitz V."/>
            <person name="Hugenholtz P."/>
            <person name="Woyke T."/>
            <person name="Klenk H.P."/>
            <person name="Kyrpides N.C."/>
        </authorList>
    </citation>
    <scope>NUCLEOTIDE SEQUENCE</scope>
    <source>
        <strain evidence="8">ATCC 700263 / DSM 8902 / Z-7692</strain>
    </source>
</reference>
<protein>
    <submittedName>
        <fullName evidence="7">ABC-type multidrug transport system, ATPase component</fullName>
    </submittedName>
</protein>
<keyword evidence="2" id="KW-0813">Transport</keyword>
<evidence type="ECO:0000256" key="5">
    <source>
        <dbReference type="SAM" id="MobiDB-lite"/>
    </source>
</evidence>
<dbReference type="InterPro" id="IPR003439">
    <property type="entry name" value="ABC_transporter-like_ATP-bd"/>
</dbReference>
<dbReference type="CDD" id="cd03230">
    <property type="entry name" value="ABC_DR_subfamily_A"/>
    <property type="match status" value="1"/>
</dbReference>
<dbReference type="SMART" id="SM00382">
    <property type="entry name" value="AAA"/>
    <property type="match status" value="1"/>
</dbReference>
<dbReference type="PROSITE" id="PS50893">
    <property type="entry name" value="ABC_TRANSPORTER_2"/>
    <property type="match status" value="1"/>
</dbReference>
<organism evidence="7 8">
    <name type="scientific">Spirochaeta africana (strain ATCC 700263 / DSM 8902 / Z-7692)</name>
    <dbReference type="NCBI Taxonomy" id="889378"/>
    <lineage>
        <taxon>Bacteria</taxon>
        <taxon>Pseudomonadati</taxon>
        <taxon>Spirochaetota</taxon>
        <taxon>Spirochaetia</taxon>
        <taxon>Spirochaetales</taxon>
        <taxon>Spirochaetaceae</taxon>
        <taxon>Spirochaeta</taxon>
    </lineage>
</organism>
<keyword evidence="8" id="KW-1185">Reference proteome</keyword>
<dbReference type="PANTHER" id="PTHR43335">
    <property type="entry name" value="ABC TRANSPORTER, ATP-BINDING PROTEIN"/>
    <property type="match status" value="1"/>
</dbReference>
<dbReference type="Gene3D" id="3.40.50.300">
    <property type="entry name" value="P-loop containing nucleotide triphosphate hydrolases"/>
    <property type="match status" value="1"/>
</dbReference>
<dbReference type="OrthoDB" id="9775135at2"/>
<dbReference type="SUPFAM" id="SSF52540">
    <property type="entry name" value="P-loop containing nucleoside triphosphate hydrolases"/>
    <property type="match status" value="1"/>
</dbReference>
<evidence type="ECO:0000256" key="1">
    <source>
        <dbReference type="ARBA" id="ARBA00005417"/>
    </source>
</evidence>
<dbReference type="PATRIC" id="fig|889378.3.peg.1418"/>
<sequence>MISVSGLTKSYGRLVAVQDVSFSVGAGEILGLLGPNGAGKTTIMKLMTGYLQPQTGSVELDGFLVAEHPLQIKQRIGYLPEHVPLYPELTVREYLGFIAAARGLERSDAARAVSSAAERCHIGDVLPRVIGSLSKGYQQRVGLAQAILHDPPILILDEPTTGLDPNQIQDIRTLIKQLGQEKTVILSSHIMQEIEALCDRVVILHRGQTVAAGTADEISRQLRGEDCFVITVVGSSRPQLEAALPRLSGYRSHRVLAAEPGTPGPESAEAGVPGPRDPDPGASGHLRIRILLDSPEQRYSGADIFDWAAAEQLRLSELQHQRLGMEEIFAAVTGDTPKGDTFDA</sequence>
<gene>
    <name evidence="7" type="ordered locus">Spiaf_1426</name>
</gene>
<dbReference type="HOGENOM" id="CLU_000604_1_2_12"/>
<keyword evidence="3" id="KW-0547">Nucleotide-binding</keyword>